<accession>A0A6G4AI11</accession>
<comment type="caution">
    <text evidence="2">The sequence shown here is derived from an EMBL/GenBank/DDBJ whole genome shotgun (WGS) entry which is preliminary data.</text>
</comment>
<sequence>MNRNLMTAAASVGVLVAASTVSLAGADPASAETADCVQIGLQGNHINPTPERMRACYRGGHFSGWGDKQIAYQTCWAMLVRTHVSDRHADEACWWAQYEQ</sequence>
<reference evidence="2" key="1">
    <citation type="submission" date="2020-02" db="EMBL/GenBank/DDBJ databases">
        <title>A new Streptomyces sp. for controlling soil-borne diseases.</title>
        <authorList>
            <person name="Li X."/>
            <person name="Tian Y."/>
            <person name="Gao K."/>
        </authorList>
    </citation>
    <scope>NUCLEOTIDE SEQUENCE [LARGE SCALE GENOMIC DNA]</scope>
    <source>
        <strain evidence="2">0250</strain>
    </source>
</reference>
<feature type="chain" id="PRO_5038721664" evidence="1">
    <location>
        <begin position="25"/>
        <end position="100"/>
    </location>
</feature>
<dbReference type="EMBL" id="JAAIKT010000026">
    <property type="protein sequence ID" value="NEW72983.1"/>
    <property type="molecule type" value="Genomic_DNA"/>
</dbReference>
<feature type="signal peptide" evidence="1">
    <location>
        <begin position="1"/>
        <end position="24"/>
    </location>
</feature>
<organism evidence="2 3">
    <name type="scientific">Streptomyces rhizosphaericus</name>
    <dbReference type="NCBI Taxonomy" id="114699"/>
    <lineage>
        <taxon>Bacteria</taxon>
        <taxon>Bacillati</taxon>
        <taxon>Actinomycetota</taxon>
        <taxon>Actinomycetes</taxon>
        <taxon>Kitasatosporales</taxon>
        <taxon>Streptomycetaceae</taxon>
        <taxon>Streptomyces</taxon>
        <taxon>Streptomyces violaceusniger group</taxon>
    </lineage>
</organism>
<keyword evidence="1" id="KW-0732">Signal</keyword>
<protein>
    <submittedName>
        <fullName evidence="2">Uncharacterized protein</fullName>
    </submittedName>
</protein>
<proteinExistence type="predicted"/>
<keyword evidence="3" id="KW-1185">Reference proteome</keyword>
<gene>
    <name evidence="2" type="ORF">G4H13_22050</name>
</gene>
<dbReference type="AlphaFoldDB" id="A0A6G4AI11"/>
<evidence type="ECO:0000313" key="2">
    <source>
        <dbReference type="EMBL" id="NEW72983.1"/>
    </source>
</evidence>
<name>A0A6G4AI11_9ACTN</name>
<evidence type="ECO:0000313" key="3">
    <source>
        <dbReference type="Proteomes" id="UP000476310"/>
    </source>
</evidence>
<dbReference type="RefSeq" id="WP_164429773.1">
    <property type="nucleotide sequence ID" value="NZ_JAAIKT010000026.1"/>
</dbReference>
<dbReference type="Proteomes" id="UP000476310">
    <property type="component" value="Unassembled WGS sequence"/>
</dbReference>
<evidence type="ECO:0000256" key="1">
    <source>
        <dbReference type="SAM" id="SignalP"/>
    </source>
</evidence>